<feature type="domain" description="Glycosyl hydrolase family 31 C-terminal" evidence="11">
    <location>
        <begin position="774"/>
        <end position="866"/>
    </location>
</feature>
<comment type="similarity">
    <text evidence="2 8">Belongs to the glycosyl hydrolase 31 family.</text>
</comment>
<evidence type="ECO:0000256" key="9">
    <source>
        <dbReference type="SAM" id="SignalP"/>
    </source>
</evidence>
<evidence type="ECO:0000256" key="4">
    <source>
        <dbReference type="ARBA" id="ARBA00022729"/>
    </source>
</evidence>
<dbReference type="PANTHER" id="PTHR22762:SF133">
    <property type="entry name" value="P-TYPE DOMAIN-CONTAINING PROTEIN"/>
    <property type="match status" value="1"/>
</dbReference>
<dbReference type="FunFam" id="2.60.40.1180:FF:000001">
    <property type="entry name" value="Maltase-glucoamylase, intestinal"/>
    <property type="match status" value="1"/>
</dbReference>
<feature type="signal peptide" evidence="9">
    <location>
        <begin position="1"/>
        <end position="30"/>
    </location>
</feature>
<evidence type="ECO:0000256" key="3">
    <source>
        <dbReference type="ARBA" id="ARBA00012741"/>
    </source>
</evidence>
<dbReference type="Gene3D" id="2.60.40.1180">
    <property type="entry name" value="Golgi alpha-mannosidase II"/>
    <property type="match status" value="2"/>
</dbReference>
<dbReference type="FunFam" id="2.60.40.1760:FF:000005">
    <property type="entry name" value="Putative alpha-glucosidase AgdA"/>
    <property type="match status" value="1"/>
</dbReference>
<dbReference type="GO" id="GO:0030246">
    <property type="term" value="F:carbohydrate binding"/>
    <property type="evidence" value="ECO:0007669"/>
    <property type="project" value="InterPro"/>
</dbReference>
<feature type="chain" id="PRO_5034258541" description="alpha-glucosidase" evidence="9">
    <location>
        <begin position="31"/>
        <end position="999"/>
    </location>
</feature>
<dbReference type="InterPro" id="IPR013780">
    <property type="entry name" value="Glyco_hydro_b"/>
</dbReference>
<evidence type="ECO:0000259" key="10">
    <source>
        <dbReference type="Pfam" id="PF01055"/>
    </source>
</evidence>
<keyword evidence="6" id="KW-0325">Glycoprotein</keyword>
<sequence>MTHSSIAHWWTNIWLVSLAINGYHPLPVSASASNTSDSDKPVFTIPANADRGALLLPNIKDPKSANAQDVCPGYLASDVKEITHGFSATLSLSGNSCNVYGTDVDKLNLTVEYSSKDRLNVNIVPTHISSSNRSHYILPDHLVPRPKPAAHSDLRSGETDLHFSWSNEPSFSFKVTRRSTGDVLFDTTGTVLVFENQFIEFVSSLPAGYNLYGLGERIHGLRLGNNFTATIYAADVGDPIDTNLYGSHPFYLDTRYFEVQNNKSLVPVADNEHDYSRKYVSYSHGVFLRNAHGHEVLLQPDSLTWRTLGGSIDLYFYSGPSQSEVTKSFQLSTIGLPALQQYYTFGFHQCRWGYKSWTELEDVVSNFEKFGIPLETIWSDIDFMKGYRDFEFNPENYPISQGQKFVSTLHQKGLHWIPIVDAAIYIPNPENCSDAYKPYERGNASDVFLRNPDGSVYIGAVWPGYTVFPDFLAAGSQEWWSTELREFFNKVPYDGMWIDMNEVSSFCVGSCGSGNLTLNPVHPPFQLPGEHGNVIYDYPEGFNITNVSEAASASSASFRQQVLKTVGIAAPTTTTTLDYLRTTPTPGVRDVNHPLYVINHVQGDLAVHAVSPNATHADGTMEYEIHNLYGHQLLNATYHGLLQVFPNRRPFIIGRSTFSGSGKWAGHWGGDNQSRWAHMVFSIPQALSFSLFGIPMFGVDTCGFNGNSDEELCNRWMQLSAFFPFYRNHNALSAMSQEPYAWSSVIKATKSAMAIRYALLPYIYTLFHQAHTTGSTVMRALAWEFPNDPSLASADRQFLLGPSLMIIPVLEPRSTTVNGFFPGVADGEIWYDWYTRTQFKAVAGKNTTIDAPLGHILLYVRGGSVLPMEEPALTTRAARNSSWSLVIALDSKSRAHGQIYIDDGESVEPTSTLSVHLNVEKRSINAVSTGTYQDTNYLDNITILGMTFGSPACRVRFNAQEVPDKHVAYNHTSRVLTVTKLKELMNGRYAWSEAWVLEW</sequence>
<evidence type="ECO:0000256" key="1">
    <source>
        <dbReference type="ARBA" id="ARBA00001657"/>
    </source>
</evidence>
<dbReference type="PROSITE" id="PS00129">
    <property type="entry name" value="GLYCOSYL_HYDROL_F31_1"/>
    <property type="match status" value="1"/>
</dbReference>
<dbReference type="GO" id="GO:0005975">
    <property type="term" value="P:carbohydrate metabolic process"/>
    <property type="evidence" value="ECO:0007669"/>
    <property type="project" value="InterPro"/>
</dbReference>
<dbReference type="Proteomes" id="UP000663671">
    <property type="component" value="Chromosome 2"/>
</dbReference>
<dbReference type="InterPro" id="IPR017853">
    <property type="entry name" value="GH"/>
</dbReference>
<evidence type="ECO:0000313" key="13">
    <source>
        <dbReference type="Proteomes" id="UP000663671"/>
    </source>
</evidence>
<evidence type="ECO:0000259" key="11">
    <source>
        <dbReference type="Pfam" id="PF21365"/>
    </source>
</evidence>
<dbReference type="PROSITE" id="PS00707">
    <property type="entry name" value="GLYCOSYL_HYDROL_F31_2"/>
    <property type="match status" value="1"/>
</dbReference>
<reference evidence="12" key="1">
    <citation type="submission" date="2021-01" db="EMBL/GenBank/DDBJ databases">
        <title>Chromosome-level genome assembly of a human fungal pathogen reveals clustering of transcriptionally co-regulated genes.</title>
        <authorList>
            <person name="Voorhies M."/>
            <person name="Cohen S."/>
            <person name="Shea T.P."/>
            <person name="Petrus S."/>
            <person name="Munoz J.F."/>
            <person name="Poplawski S."/>
            <person name="Goldman W.E."/>
            <person name="Michael T."/>
            <person name="Cuomo C.A."/>
            <person name="Sil A."/>
            <person name="Beyhan S."/>
        </authorList>
    </citation>
    <scope>NUCLEOTIDE SEQUENCE</scope>
    <source>
        <strain evidence="12">WU24</strain>
    </source>
</reference>
<evidence type="ECO:0000256" key="2">
    <source>
        <dbReference type="ARBA" id="ARBA00007806"/>
    </source>
</evidence>
<dbReference type="InterPro" id="IPR000322">
    <property type="entry name" value="Glyco_hydro_31_TIM"/>
</dbReference>
<dbReference type="Gene3D" id="2.60.40.1760">
    <property type="entry name" value="glycosyl hydrolase (family 31)"/>
    <property type="match status" value="1"/>
</dbReference>
<dbReference type="Gene3D" id="3.20.20.80">
    <property type="entry name" value="Glycosidases"/>
    <property type="match status" value="2"/>
</dbReference>
<dbReference type="InterPro" id="IPR030458">
    <property type="entry name" value="Glyco_hydro_31_AS"/>
</dbReference>
<dbReference type="GO" id="GO:0004558">
    <property type="term" value="F:alpha-1,4-glucosidase activity"/>
    <property type="evidence" value="ECO:0007669"/>
    <property type="project" value="UniProtKB-EC"/>
</dbReference>
<dbReference type="CDD" id="cd14752">
    <property type="entry name" value="GH31_N"/>
    <property type="match status" value="1"/>
</dbReference>
<evidence type="ECO:0000256" key="6">
    <source>
        <dbReference type="ARBA" id="ARBA00023180"/>
    </source>
</evidence>
<dbReference type="PANTHER" id="PTHR22762">
    <property type="entry name" value="ALPHA-GLUCOSIDASE"/>
    <property type="match status" value="1"/>
</dbReference>
<evidence type="ECO:0000256" key="7">
    <source>
        <dbReference type="ARBA" id="ARBA00023295"/>
    </source>
</evidence>
<evidence type="ECO:0000313" key="12">
    <source>
        <dbReference type="EMBL" id="QSS58868.1"/>
    </source>
</evidence>
<evidence type="ECO:0000256" key="8">
    <source>
        <dbReference type="RuleBase" id="RU361185"/>
    </source>
</evidence>
<dbReference type="InterPro" id="IPR048395">
    <property type="entry name" value="Glyco_hydro_31_C"/>
</dbReference>
<feature type="domain" description="Glycoside hydrolase family 31 TIM barrel" evidence="10">
    <location>
        <begin position="337"/>
        <end position="766"/>
    </location>
</feature>
<dbReference type="Pfam" id="PF01055">
    <property type="entry name" value="Glyco_hydro_31_2nd"/>
    <property type="match status" value="1"/>
</dbReference>
<dbReference type="SUPFAM" id="SSF74650">
    <property type="entry name" value="Galactose mutarotase-like"/>
    <property type="match status" value="1"/>
</dbReference>
<dbReference type="FunFam" id="3.20.20.80:FF:000138">
    <property type="entry name" value="Putative alpha-glucosidase AgdA"/>
    <property type="match status" value="1"/>
</dbReference>
<dbReference type="InterPro" id="IPR011013">
    <property type="entry name" value="Gal_mutarotase_sf_dom"/>
</dbReference>
<keyword evidence="4 9" id="KW-0732">Signal</keyword>
<organism evidence="12 13">
    <name type="scientific">Ajellomyces capsulatus</name>
    <name type="common">Darling's disease fungus</name>
    <name type="synonym">Histoplasma capsulatum</name>
    <dbReference type="NCBI Taxonomy" id="5037"/>
    <lineage>
        <taxon>Eukaryota</taxon>
        <taxon>Fungi</taxon>
        <taxon>Dikarya</taxon>
        <taxon>Ascomycota</taxon>
        <taxon>Pezizomycotina</taxon>
        <taxon>Eurotiomycetes</taxon>
        <taxon>Eurotiomycetidae</taxon>
        <taxon>Onygenales</taxon>
        <taxon>Ajellomycetaceae</taxon>
        <taxon>Histoplasma</taxon>
    </lineage>
</organism>
<dbReference type="SUPFAM" id="SSF51011">
    <property type="entry name" value="Glycosyl hydrolase domain"/>
    <property type="match status" value="1"/>
</dbReference>
<protein>
    <recommendedName>
        <fullName evidence="3">alpha-glucosidase</fullName>
        <ecNumber evidence="3">3.2.1.20</ecNumber>
    </recommendedName>
</protein>
<keyword evidence="5 8" id="KW-0378">Hydrolase</keyword>
<dbReference type="EC" id="3.2.1.20" evidence="3"/>
<gene>
    <name evidence="12" type="ORF">I7I51_08298</name>
</gene>
<dbReference type="SUPFAM" id="SSF51445">
    <property type="entry name" value="(Trans)glycosidases"/>
    <property type="match status" value="1"/>
</dbReference>
<dbReference type="Pfam" id="PF21365">
    <property type="entry name" value="Glyco_hydro_31_3rd"/>
    <property type="match status" value="1"/>
</dbReference>
<dbReference type="CDD" id="cd06602">
    <property type="entry name" value="GH31_MGAM_SI_GAA"/>
    <property type="match status" value="1"/>
</dbReference>
<accession>A0A8A1LXH6</accession>
<dbReference type="InterPro" id="IPR030459">
    <property type="entry name" value="Glyco_hydro_31_CS"/>
</dbReference>
<comment type="catalytic activity">
    <reaction evidence="1">
        <text>Hydrolysis of terminal, non-reducing (1-&gt;4)-linked alpha-D-glucose residues with release of alpha-D-glucose.</text>
        <dbReference type="EC" id="3.2.1.20"/>
    </reaction>
</comment>
<evidence type="ECO:0000256" key="5">
    <source>
        <dbReference type="ARBA" id="ARBA00022801"/>
    </source>
</evidence>
<dbReference type="VEuPathDB" id="FungiDB:I7I51_08298"/>
<keyword evidence="7 8" id="KW-0326">Glycosidase</keyword>
<dbReference type="OrthoDB" id="5839090at2759"/>
<dbReference type="AlphaFoldDB" id="A0A8A1LXH6"/>
<proteinExistence type="inferred from homology"/>
<name>A0A8A1LXH6_AJECA</name>
<dbReference type="EMBL" id="CP069109">
    <property type="protein sequence ID" value="QSS58868.1"/>
    <property type="molecule type" value="Genomic_DNA"/>
</dbReference>